<dbReference type="Gene3D" id="3.30.420.10">
    <property type="entry name" value="Ribonuclease H-like superfamily/Ribonuclease H"/>
    <property type="match status" value="1"/>
</dbReference>
<dbReference type="InterPro" id="IPR036397">
    <property type="entry name" value="RNaseH_sf"/>
</dbReference>
<dbReference type="EMBL" id="KI687015">
    <property type="protein sequence ID" value="ETK83390.1"/>
    <property type="molecule type" value="Genomic_DNA"/>
</dbReference>
<name>W2GM44_PHYNI</name>
<dbReference type="GO" id="GO:0003676">
    <property type="term" value="F:nucleic acid binding"/>
    <property type="evidence" value="ECO:0007669"/>
    <property type="project" value="InterPro"/>
</dbReference>
<proteinExistence type="predicted"/>
<evidence type="ECO:0008006" key="3">
    <source>
        <dbReference type="Google" id="ProtNLM"/>
    </source>
</evidence>
<evidence type="ECO:0000313" key="2">
    <source>
        <dbReference type="EMBL" id="ETK83390.1"/>
    </source>
</evidence>
<feature type="region of interest" description="Disordered" evidence="1">
    <location>
        <begin position="1"/>
        <end position="21"/>
    </location>
</feature>
<evidence type="ECO:0000256" key="1">
    <source>
        <dbReference type="SAM" id="MobiDB-lite"/>
    </source>
</evidence>
<dbReference type="Proteomes" id="UP000053236">
    <property type="component" value="Unassembled WGS sequence"/>
</dbReference>
<dbReference type="PANTHER" id="PTHR33939:SF1">
    <property type="entry name" value="DUF4371 DOMAIN-CONTAINING PROTEIN"/>
    <property type="match status" value="1"/>
</dbReference>
<reference evidence="2" key="1">
    <citation type="submission" date="2013-11" db="EMBL/GenBank/DDBJ databases">
        <title>The Genome Sequence of Phytophthora parasitica CJ02B3.</title>
        <authorList>
            <consortium name="The Broad Institute Genomics Platform"/>
            <person name="Russ C."/>
            <person name="Tyler B."/>
            <person name="Panabieres F."/>
            <person name="Shan W."/>
            <person name="Tripathy S."/>
            <person name="Grunwald N."/>
            <person name="Machado M."/>
            <person name="Johnson C.S."/>
            <person name="Arredondo F."/>
            <person name="Hong C."/>
            <person name="Coffey M."/>
            <person name="Young S.K."/>
            <person name="Zeng Q."/>
            <person name="Gargeya S."/>
            <person name="Fitzgerald M."/>
            <person name="Abouelleil A."/>
            <person name="Alvarado L."/>
            <person name="Chapman S.B."/>
            <person name="Gainer-Dewar J."/>
            <person name="Goldberg J."/>
            <person name="Griggs A."/>
            <person name="Gujja S."/>
            <person name="Hansen M."/>
            <person name="Howarth C."/>
            <person name="Imamovic A."/>
            <person name="Ireland A."/>
            <person name="Larimer J."/>
            <person name="McCowan C."/>
            <person name="Murphy C."/>
            <person name="Pearson M."/>
            <person name="Poon T.W."/>
            <person name="Priest M."/>
            <person name="Roberts A."/>
            <person name="Saif S."/>
            <person name="Shea T."/>
            <person name="Sykes S."/>
            <person name="Wortman J."/>
            <person name="Nusbaum C."/>
            <person name="Birren B."/>
        </authorList>
    </citation>
    <scope>NUCLEOTIDE SEQUENCE [LARGE SCALE GENOMIC DNA]</scope>
    <source>
        <strain evidence="2">CJ02B3</strain>
    </source>
</reference>
<sequence>MRERAGAHGCQLHTKETKRPKSRLGAYLANKVSNLSARLHPKVTEVFLDESYCNVNHTAGSSWVVKHSPRYVANGAGQRYCIVGAGSVFVKNGGLCAEWVHGSIKRWPSHLKGDGDYHSNFTGELFELWFEELCQLLQSRYGRCRIHMDGAAYHKVIEDPAPASSKTKAVMVKWLNEHGVTVGVNDYTKKQLEQLIAQAKSPTTYRALTKATRYGHEVLIAMDPPSSVADLGDKIADGLRDITSREWLGAYKKVRKQEQEYLHSASPPAVTPAPTIQELQDLSDNNDSSLTSVTNRAMNSSTADVIEEYEISL</sequence>
<protein>
    <recommendedName>
        <fullName evidence="3">Tc1-like transposase DDE domain-containing protein</fullName>
    </recommendedName>
</protein>
<dbReference type="PANTHER" id="PTHR33939">
    <property type="entry name" value="PROTEIN CBG22215"/>
    <property type="match status" value="1"/>
</dbReference>
<organism evidence="2">
    <name type="scientific">Phytophthora nicotianae</name>
    <name type="common">Potato buckeye rot agent</name>
    <name type="synonym">Phytophthora parasitica</name>
    <dbReference type="NCBI Taxonomy" id="4792"/>
    <lineage>
        <taxon>Eukaryota</taxon>
        <taxon>Sar</taxon>
        <taxon>Stramenopiles</taxon>
        <taxon>Oomycota</taxon>
        <taxon>Peronosporomycetes</taxon>
        <taxon>Peronosporales</taxon>
        <taxon>Peronosporaceae</taxon>
        <taxon>Phytophthora</taxon>
    </lineage>
</organism>
<dbReference type="VEuPathDB" id="FungiDB:PPTG_12893"/>
<gene>
    <name evidence="2" type="ORF">L915_11384</name>
</gene>
<dbReference type="AlphaFoldDB" id="W2GM44"/>
<dbReference type="VEuPathDB" id="FungiDB:PPTG_12894"/>
<accession>W2GM44</accession>